<dbReference type="OrthoDB" id="1821427at2"/>
<accession>A0A430HGC5</accession>
<evidence type="ECO:0000313" key="2">
    <source>
        <dbReference type="Proteomes" id="UP000278085"/>
    </source>
</evidence>
<organism evidence="1 2">
    <name type="scientific">Massilia atriviolacea</name>
    <dbReference type="NCBI Taxonomy" id="2495579"/>
    <lineage>
        <taxon>Bacteria</taxon>
        <taxon>Pseudomonadati</taxon>
        <taxon>Pseudomonadota</taxon>
        <taxon>Betaproteobacteria</taxon>
        <taxon>Burkholderiales</taxon>
        <taxon>Oxalobacteraceae</taxon>
        <taxon>Telluria group</taxon>
        <taxon>Massilia</taxon>
    </lineage>
</organism>
<comment type="caution">
    <text evidence="1">The sequence shown here is derived from an EMBL/GenBank/DDBJ whole genome shotgun (WGS) entry which is preliminary data.</text>
</comment>
<dbReference type="EMBL" id="RXLQ01000014">
    <property type="protein sequence ID" value="RSZ56556.1"/>
    <property type="molecule type" value="Genomic_DNA"/>
</dbReference>
<gene>
    <name evidence="1" type="ORF">EJB06_23260</name>
</gene>
<proteinExistence type="predicted"/>
<sequence length="90" mass="10516">MPKFTCSCGHDMNLSQGRPDFELALIPEKRIEEIADFLASEVKMTDEQFFNMIDEVKHTVYRCPVCRRLHVESRINKNHFDTYALVPSPQ</sequence>
<dbReference type="Proteomes" id="UP000278085">
    <property type="component" value="Unassembled WGS sequence"/>
</dbReference>
<dbReference type="AlphaFoldDB" id="A0A430HGC5"/>
<keyword evidence="2" id="KW-1185">Reference proteome</keyword>
<protein>
    <submittedName>
        <fullName evidence="1">Uncharacterized protein</fullName>
    </submittedName>
</protein>
<reference evidence="1 2" key="1">
    <citation type="submission" date="2018-12" db="EMBL/GenBank/DDBJ databases">
        <authorList>
            <person name="Yang E."/>
        </authorList>
    </citation>
    <scope>NUCLEOTIDE SEQUENCE [LARGE SCALE GENOMIC DNA]</scope>
    <source>
        <strain evidence="1 2">SOD</strain>
    </source>
</reference>
<evidence type="ECO:0000313" key="1">
    <source>
        <dbReference type="EMBL" id="RSZ56556.1"/>
    </source>
</evidence>
<name>A0A430HGC5_9BURK</name>